<evidence type="ECO:0000313" key="2">
    <source>
        <dbReference type="EMBL" id="MBZ9610487.1"/>
    </source>
</evidence>
<evidence type="ECO:0000256" key="1">
    <source>
        <dbReference type="SAM" id="Phobius"/>
    </source>
</evidence>
<dbReference type="InterPro" id="IPR001036">
    <property type="entry name" value="Acrflvin-R"/>
</dbReference>
<feature type="transmembrane region" description="Helical" evidence="1">
    <location>
        <begin position="463"/>
        <end position="481"/>
    </location>
</feature>
<dbReference type="Gene3D" id="3.30.70.1320">
    <property type="entry name" value="Multidrug efflux transporter AcrB pore domain like"/>
    <property type="match status" value="1"/>
</dbReference>
<organism evidence="2 3">
    <name type="scientific">Rheinheimera maricola</name>
    <dbReference type="NCBI Taxonomy" id="2793282"/>
    <lineage>
        <taxon>Bacteria</taxon>
        <taxon>Pseudomonadati</taxon>
        <taxon>Pseudomonadota</taxon>
        <taxon>Gammaproteobacteria</taxon>
        <taxon>Chromatiales</taxon>
        <taxon>Chromatiaceae</taxon>
        <taxon>Rheinheimera</taxon>
    </lineage>
</organism>
<reference evidence="2 3" key="1">
    <citation type="submission" date="2021-08" db="EMBL/GenBank/DDBJ databases">
        <title>Rheinheimera aquimaris sp. nov., isolated from seawater of the East Sea in Korea.</title>
        <authorList>
            <person name="Kim K.H."/>
            <person name="Wenting R."/>
            <person name="Kim K.R."/>
            <person name="Jeon C.O."/>
        </authorList>
    </citation>
    <scope>NUCLEOTIDE SEQUENCE [LARGE SCALE GENOMIC DNA]</scope>
    <source>
        <strain evidence="2 3">MA-13</strain>
    </source>
</reference>
<dbReference type="Proteomes" id="UP000663814">
    <property type="component" value="Unassembled WGS sequence"/>
</dbReference>
<dbReference type="SUPFAM" id="SSF82714">
    <property type="entry name" value="Multidrug efflux transporter AcrB TolC docking domain, DN and DC subdomains"/>
    <property type="match status" value="2"/>
</dbReference>
<feature type="transmembrane region" description="Helical" evidence="1">
    <location>
        <begin position="982"/>
        <end position="1008"/>
    </location>
</feature>
<feature type="transmembrane region" description="Helical" evidence="1">
    <location>
        <begin position="866"/>
        <end position="885"/>
    </location>
</feature>
<dbReference type="PANTHER" id="PTHR32063:SF14">
    <property type="entry name" value="BLL4319 PROTEIN"/>
    <property type="match status" value="1"/>
</dbReference>
<protein>
    <submittedName>
        <fullName evidence="2">Efflux RND transporter permease subunit</fullName>
    </submittedName>
</protein>
<sequence length="1030" mass="111898">MKFTDIFIKKPVLAIVVSLLILLAGFQSMSNMTVRQYPRSDIAVIKITTVYVGANAELVRGFITTPIERAIASAGGIDYIESQSTMGVSTVTAHLQLNYDPLKAMTEISAKVNQVRGELPPESELPSIAVEAADSQFASAYLSFSSDILQQNQITEFLSRSVQPRLIAIAGVQKADILGGRTFAMRIWLKPEPMAALGVTASDVRKALSDNNVQAAIGQTRGAYTQVNLRANTDMKSVDEFKRIVLRQTDDGVVRLSDVADVELGADDYNTNVNYSGETAVFMGVFVSPTANSLDVIKAVTEEMALIQSELPSGLTGEVSYDATKYIQAAIDDVLKTLAETLLIIVIVIFLFLGFSRSVLIPLVAIPLSLIGAVFIMKVFGFSLNLLTLLSIVLSVGLVVDDAIVMVENIERHIQDGLKPFKAAIVAARELGGPIIAMTITLVSVYVPIGLQGGLTGTLFREFAITLAGAVTISAIVAITLSPMMASKMLKPHSSLKAPLDGIFNRFKHFYSRQLDKSLNNRIGVYVFWIGISALCIPLYSMSPKELAPTEDQGVIFGIVDSPANATVDQSSFYGKAVNEAFMSVEETDFTFQITFPTGGFGGMVTKPWDERERTVFEMMPEVQQKLSQIAGVRILPITPAALPGGGNFPVEFVITSTANSKEIYDYALQLEKVMRESGTFPFQLIDMKVDQPEYLLNIDREKVADLGLNMRDVVNDLGTLLGGGYVNRFNMAGQSYKVIPQVKRSERLTPDSLTDLYITGPGGEMIRVDQIASLSHSTVPRSINRMQQLNAVKISAVTIKPLDETLQYLEAEAKKILPASYSIDYTGESRQLKREGNTFLPAFLLAITMIFLVLAAQYNSFRDPMVILLGSVPMALFGALVFTFLKIPAPMPHFTDAFTSTLNIYSQVGLVTLIGLIARNGILVVEFANKLQEQGKAKLDAIREASVLRLRPVMMTSLATIAGHTPLIFATGAGAGARNSIGIVLVLGMTIGTLFTLFVLPSVYMLIAKDHSKDKLAAEDDIEPDTASV</sequence>
<dbReference type="Gene3D" id="3.30.2090.10">
    <property type="entry name" value="Multidrug efflux transporter AcrB TolC docking domain, DN and DC subdomains"/>
    <property type="match status" value="2"/>
</dbReference>
<dbReference type="PRINTS" id="PR00702">
    <property type="entry name" value="ACRIFLAVINRP"/>
</dbReference>
<keyword evidence="1" id="KW-0472">Membrane</keyword>
<name>A0ABS7X7A8_9GAMM</name>
<keyword evidence="1" id="KW-0812">Transmembrane</keyword>
<keyword evidence="1" id="KW-1133">Transmembrane helix</keyword>
<feature type="transmembrane region" description="Helical" evidence="1">
    <location>
        <begin position="523"/>
        <end position="542"/>
    </location>
</feature>
<feature type="transmembrane region" description="Helical" evidence="1">
    <location>
        <begin position="840"/>
        <end position="859"/>
    </location>
</feature>
<feature type="transmembrane region" description="Helical" evidence="1">
    <location>
        <begin position="386"/>
        <end position="410"/>
    </location>
</feature>
<dbReference type="Gene3D" id="3.30.70.1440">
    <property type="entry name" value="Multidrug efflux transporter AcrB pore domain"/>
    <property type="match status" value="1"/>
</dbReference>
<feature type="transmembrane region" description="Helical" evidence="1">
    <location>
        <begin position="905"/>
        <end position="930"/>
    </location>
</feature>
<feature type="transmembrane region" description="Helical" evidence="1">
    <location>
        <begin position="431"/>
        <end position="451"/>
    </location>
</feature>
<accession>A0ABS7X7A8</accession>
<proteinExistence type="predicted"/>
<dbReference type="Gene3D" id="3.30.70.1430">
    <property type="entry name" value="Multidrug efflux transporter AcrB pore domain"/>
    <property type="match status" value="2"/>
</dbReference>
<dbReference type="Pfam" id="PF00873">
    <property type="entry name" value="ACR_tran"/>
    <property type="match status" value="1"/>
</dbReference>
<dbReference type="SUPFAM" id="SSF82693">
    <property type="entry name" value="Multidrug efflux transporter AcrB pore domain, PN1, PN2, PC1 and PC2 subdomains"/>
    <property type="match status" value="4"/>
</dbReference>
<feature type="transmembrane region" description="Helical" evidence="1">
    <location>
        <begin position="951"/>
        <end position="970"/>
    </location>
</feature>
<dbReference type="RefSeq" id="WP_205309980.1">
    <property type="nucleotide sequence ID" value="NZ_JAERPS020000001.1"/>
</dbReference>
<keyword evidence="3" id="KW-1185">Reference proteome</keyword>
<gene>
    <name evidence="2" type="ORF">I4W93_002640</name>
</gene>
<comment type="caution">
    <text evidence="2">The sequence shown here is derived from an EMBL/GenBank/DDBJ whole genome shotgun (WGS) entry which is preliminary data.</text>
</comment>
<feature type="transmembrane region" description="Helical" evidence="1">
    <location>
        <begin position="334"/>
        <end position="353"/>
    </location>
</feature>
<feature type="transmembrane region" description="Helical" evidence="1">
    <location>
        <begin position="360"/>
        <end position="380"/>
    </location>
</feature>
<dbReference type="InterPro" id="IPR027463">
    <property type="entry name" value="AcrB_DN_DC_subdom"/>
</dbReference>
<dbReference type="EMBL" id="JAERPS020000001">
    <property type="protein sequence ID" value="MBZ9610487.1"/>
    <property type="molecule type" value="Genomic_DNA"/>
</dbReference>
<dbReference type="Gene3D" id="1.20.1640.10">
    <property type="entry name" value="Multidrug efflux transporter AcrB transmembrane domain"/>
    <property type="match status" value="2"/>
</dbReference>
<dbReference type="PANTHER" id="PTHR32063">
    <property type="match status" value="1"/>
</dbReference>
<dbReference type="SUPFAM" id="SSF82866">
    <property type="entry name" value="Multidrug efflux transporter AcrB transmembrane domain"/>
    <property type="match status" value="2"/>
</dbReference>
<evidence type="ECO:0000313" key="3">
    <source>
        <dbReference type="Proteomes" id="UP000663814"/>
    </source>
</evidence>